<evidence type="ECO:0000256" key="7">
    <source>
        <dbReference type="ARBA" id="ARBA00023264"/>
    </source>
</evidence>
<dbReference type="Gene3D" id="3.40.50.720">
    <property type="entry name" value="NAD(P)-binding Rossmann-like Domain"/>
    <property type="match status" value="1"/>
</dbReference>
<sequence>MATIAILGAGIMATALTFPLTENGHKVNLVGTHLDRDIIESIQTTGIHPDLDLKVNDKVVAYQLEDAEVAFEGADVAMSGVNSFGVHWAGEQLAKLVKPGMKVLIITKGMEADDEGNLYLLPEVMQRYFDEDLKNSVTWSAIVGPSIAGEVAVHHDTCVIFAGEDQQSLDYLADLFRTDYYHVWTSTDFRGCEIGAATKNIYAFAAGLGQGLLRKEDKQDDRYVRHNYNAAVFGQGQTELRQFMSLLGGKPETADGLAGVGDMYVTSAGGRNVRAGTYVGEGIPFSEVRDSLMKGVTLEGVNAIRVIGGALEPLTKRGVIEPEDFPLCRYLYQIIEHDAPLDMPFESFFGTMK</sequence>
<keyword evidence="3 8" id="KW-0560">Oxidoreductase</keyword>
<dbReference type="Pfam" id="PF01210">
    <property type="entry name" value="NAD_Gly3P_dh_N"/>
    <property type="match status" value="1"/>
</dbReference>
<dbReference type="InterPro" id="IPR006109">
    <property type="entry name" value="G3P_DH_NAD-dep_C"/>
</dbReference>
<accession>A0ABT9NDX5</accession>
<evidence type="ECO:0000256" key="6">
    <source>
        <dbReference type="ARBA" id="ARBA00023209"/>
    </source>
</evidence>
<keyword evidence="5" id="KW-0443">Lipid metabolism</keyword>
<evidence type="ECO:0000256" key="2">
    <source>
        <dbReference type="ARBA" id="ARBA00022516"/>
    </source>
</evidence>
<keyword evidence="4 8" id="KW-0520">NAD</keyword>
<evidence type="ECO:0000259" key="10">
    <source>
        <dbReference type="Pfam" id="PF01210"/>
    </source>
</evidence>
<dbReference type="PRINTS" id="PR00077">
    <property type="entry name" value="GPDHDRGNASE"/>
</dbReference>
<dbReference type="PANTHER" id="PTHR11728">
    <property type="entry name" value="GLYCEROL-3-PHOSPHATE DEHYDROGENASE"/>
    <property type="match status" value="1"/>
</dbReference>
<evidence type="ECO:0000256" key="9">
    <source>
        <dbReference type="RuleBase" id="RU000439"/>
    </source>
</evidence>
<evidence type="ECO:0000256" key="1">
    <source>
        <dbReference type="ARBA" id="ARBA00011009"/>
    </source>
</evidence>
<dbReference type="EMBL" id="JAUSQX010000001">
    <property type="protein sequence ID" value="MDP9805586.1"/>
    <property type="molecule type" value="Genomic_DNA"/>
</dbReference>
<comment type="caution">
    <text evidence="12">The sequence shown here is derived from an EMBL/GenBank/DDBJ whole genome shotgun (WGS) entry which is preliminary data.</text>
</comment>
<protein>
    <recommendedName>
        <fullName evidence="9">Glycerol-3-phosphate dehydrogenase</fullName>
        <ecNumber evidence="9">1.1.1.94</ecNumber>
    </recommendedName>
</protein>
<evidence type="ECO:0000313" key="13">
    <source>
        <dbReference type="Proteomes" id="UP001243212"/>
    </source>
</evidence>
<dbReference type="GO" id="GO:0047952">
    <property type="term" value="F:glycerol-3-phosphate dehydrogenase [NAD(P)+] activity"/>
    <property type="evidence" value="ECO:0007669"/>
    <property type="project" value="UniProtKB-EC"/>
</dbReference>
<dbReference type="SUPFAM" id="SSF48179">
    <property type="entry name" value="6-phosphogluconate dehydrogenase C-terminal domain-like"/>
    <property type="match status" value="1"/>
</dbReference>
<feature type="domain" description="Glycerol-3-phosphate dehydrogenase NAD-dependent N-terminal" evidence="10">
    <location>
        <begin position="4"/>
        <end position="167"/>
    </location>
</feature>
<dbReference type="InterPro" id="IPR013328">
    <property type="entry name" value="6PGD_dom2"/>
</dbReference>
<keyword evidence="13" id="KW-1185">Reference proteome</keyword>
<proteinExistence type="inferred from homology"/>
<evidence type="ECO:0000256" key="5">
    <source>
        <dbReference type="ARBA" id="ARBA00023098"/>
    </source>
</evidence>
<organism evidence="12 13">
    <name type="scientific">Trueperella bonasi</name>
    <dbReference type="NCBI Taxonomy" id="312286"/>
    <lineage>
        <taxon>Bacteria</taxon>
        <taxon>Bacillati</taxon>
        <taxon>Actinomycetota</taxon>
        <taxon>Actinomycetes</taxon>
        <taxon>Actinomycetales</taxon>
        <taxon>Actinomycetaceae</taxon>
        <taxon>Trueperella</taxon>
    </lineage>
</organism>
<feature type="domain" description="Glycerol-3-phosphate dehydrogenase NAD-dependent C-terminal" evidence="11">
    <location>
        <begin position="188"/>
        <end position="341"/>
    </location>
</feature>
<reference evidence="12 13" key="1">
    <citation type="submission" date="2023-07" db="EMBL/GenBank/DDBJ databases">
        <title>Sequencing the genomes of 1000 actinobacteria strains.</title>
        <authorList>
            <person name="Klenk H.-P."/>
        </authorList>
    </citation>
    <scope>NUCLEOTIDE SEQUENCE [LARGE SCALE GENOMIC DNA]</scope>
    <source>
        <strain evidence="12 13">DSM 17163</strain>
    </source>
</reference>
<dbReference type="EC" id="1.1.1.94" evidence="9"/>
<dbReference type="Gene3D" id="1.10.1040.10">
    <property type="entry name" value="N-(1-d-carboxylethyl)-l-norvaline Dehydrogenase, domain 2"/>
    <property type="match status" value="1"/>
</dbReference>
<keyword evidence="7" id="KW-1208">Phospholipid metabolism</keyword>
<dbReference type="InterPro" id="IPR008927">
    <property type="entry name" value="6-PGluconate_DH-like_C_sf"/>
</dbReference>
<name>A0ABT9NDX5_9ACTO</name>
<keyword evidence="6" id="KW-0594">Phospholipid biosynthesis</keyword>
<dbReference type="PANTHER" id="PTHR11728:SF1">
    <property type="entry name" value="GLYCEROL-3-PHOSPHATE DEHYDROGENASE [NAD(+)] 2, CHLOROPLASTIC"/>
    <property type="match status" value="1"/>
</dbReference>
<evidence type="ECO:0000256" key="4">
    <source>
        <dbReference type="ARBA" id="ARBA00023027"/>
    </source>
</evidence>
<evidence type="ECO:0000256" key="3">
    <source>
        <dbReference type="ARBA" id="ARBA00023002"/>
    </source>
</evidence>
<comment type="catalytic activity">
    <reaction evidence="9">
        <text>sn-glycerol 3-phosphate + NADP(+) = dihydroxyacetone phosphate + NADPH + H(+)</text>
        <dbReference type="Rhea" id="RHEA:11096"/>
        <dbReference type="ChEBI" id="CHEBI:15378"/>
        <dbReference type="ChEBI" id="CHEBI:57597"/>
        <dbReference type="ChEBI" id="CHEBI:57642"/>
        <dbReference type="ChEBI" id="CHEBI:57783"/>
        <dbReference type="ChEBI" id="CHEBI:58349"/>
        <dbReference type="EC" id="1.1.1.94"/>
    </reaction>
</comment>
<dbReference type="Proteomes" id="UP001243212">
    <property type="component" value="Unassembled WGS sequence"/>
</dbReference>
<dbReference type="Pfam" id="PF07479">
    <property type="entry name" value="NAD_Gly3P_dh_C"/>
    <property type="match status" value="1"/>
</dbReference>
<dbReference type="InterPro" id="IPR006168">
    <property type="entry name" value="G3P_DH_NAD-dep"/>
</dbReference>
<dbReference type="InterPro" id="IPR036291">
    <property type="entry name" value="NAD(P)-bd_dom_sf"/>
</dbReference>
<gene>
    <name evidence="12" type="ORF">J2S70_000168</name>
</gene>
<evidence type="ECO:0000259" key="11">
    <source>
        <dbReference type="Pfam" id="PF07479"/>
    </source>
</evidence>
<dbReference type="InterPro" id="IPR011128">
    <property type="entry name" value="G3P_DH_NAD-dep_N"/>
</dbReference>
<evidence type="ECO:0000256" key="8">
    <source>
        <dbReference type="RuleBase" id="RU000437"/>
    </source>
</evidence>
<evidence type="ECO:0000313" key="12">
    <source>
        <dbReference type="EMBL" id="MDP9805586.1"/>
    </source>
</evidence>
<keyword evidence="2" id="KW-0444">Lipid biosynthesis</keyword>
<dbReference type="RefSeq" id="WP_307681858.1">
    <property type="nucleotide sequence ID" value="NZ_JAUSQX010000001.1"/>
</dbReference>
<comment type="similarity">
    <text evidence="1 8">Belongs to the NAD-dependent glycerol-3-phosphate dehydrogenase family.</text>
</comment>
<dbReference type="SUPFAM" id="SSF51735">
    <property type="entry name" value="NAD(P)-binding Rossmann-fold domains"/>
    <property type="match status" value="1"/>
</dbReference>
<dbReference type="PIRSF" id="PIRSF000114">
    <property type="entry name" value="Glycerol-3-P_dh"/>
    <property type="match status" value="1"/>
</dbReference>